<accession>A0A4C1ZXP6</accession>
<gene>
    <name evidence="1" type="ORF">EVAR_50499_1</name>
</gene>
<dbReference type="AlphaFoldDB" id="A0A4C1ZXP6"/>
<keyword evidence="2" id="KW-1185">Reference proteome</keyword>
<dbReference type="Proteomes" id="UP000299102">
    <property type="component" value="Unassembled WGS sequence"/>
</dbReference>
<dbReference type="EMBL" id="BGZK01002395">
    <property type="protein sequence ID" value="GBP93601.1"/>
    <property type="molecule type" value="Genomic_DNA"/>
</dbReference>
<organism evidence="1 2">
    <name type="scientific">Eumeta variegata</name>
    <name type="common">Bagworm moth</name>
    <name type="synonym">Eumeta japonica</name>
    <dbReference type="NCBI Taxonomy" id="151549"/>
    <lineage>
        <taxon>Eukaryota</taxon>
        <taxon>Metazoa</taxon>
        <taxon>Ecdysozoa</taxon>
        <taxon>Arthropoda</taxon>
        <taxon>Hexapoda</taxon>
        <taxon>Insecta</taxon>
        <taxon>Pterygota</taxon>
        <taxon>Neoptera</taxon>
        <taxon>Endopterygota</taxon>
        <taxon>Lepidoptera</taxon>
        <taxon>Glossata</taxon>
        <taxon>Ditrysia</taxon>
        <taxon>Tineoidea</taxon>
        <taxon>Psychidae</taxon>
        <taxon>Oiketicinae</taxon>
        <taxon>Eumeta</taxon>
    </lineage>
</organism>
<evidence type="ECO:0000313" key="2">
    <source>
        <dbReference type="Proteomes" id="UP000299102"/>
    </source>
</evidence>
<comment type="caution">
    <text evidence="1">The sequence shown here is derived from an EMBL/GenBank/DDBJ whole genome shotgun (WGS) entry which is preliminary data.</text>
</comment>
<protein>
    <submittedName>
        <fullName evidence="1">Uncharacterized protein</fullName>
    </submittedName>
</protein>
<proteinExistence type="predicted"/>
<name>A0A4C1ZXP6_EUMVA</name>
<sequence>MKPRRAGTLGLQEAYNKIIGHYMRKCNRNGQNISLVEPITLKEEGISSGNLGLVVEECDVHGPLTSLRPRWATGPQETDWHLDAPYLLGKGATVEGVDVNFVGGRDGWDSIRCLVKKNNTSVS</sequence>
<reference evidence="1 2" key="1">
    <citation type="journal article" date="2019" name="Commun. Biol.">
        <title>The bagworm genome reveals a unique fibroin gene that provides high tensile strength.</title>
        <authorList>
            <person name="Kono N."/>
            <person name="Nakamura H."/>
            <person name="Ohtoshi R."/>
            <person name="Tomita M."/>
            <person name="Numata K."/>
            <person name="Arakawa K."/>
        </authorList>
    </citation>
    <scope>NUCLEOTIDE SEQUENCE [LARGE SCALE GENOMIC DNA]</scope>
</reference>
<evidence type="ECO:0000313" key="1">
    <source>
        <dbReference type="EMBL" id="GBP93601.1"/>
    </source>
</evidence>